<accession>A0A4U8Q718</accession>
<name>A0A4U8Q718_9FIRM</name>
<dbReference type="GO" id="GO:0016651">
    <property type="term" value="F:oxidoreductase activity, acting on NAD(P)H"/>
    <property type="evidence" value="ECO:0007669"/>
    <property type="project" value="UniProtKB-ARBA"/>
</dbReference>
<dbReference type="EMBL" id="QGQD01000051">
    <property type="protein sequence ID" value="TLD00661.1"/>
    <property type="molecule type" value="Genomic_DNA"/>
</dbReference>
<proteinExistence type="predicted"/>
<dbReference type="Proteomes" id="UP000306509">
    <property type="component" value="Unassembled WGS sequence"/>
</dbReference>
<dbReference type="InterPro" id="IPR029039">
    <property type="entry name" value="Flavoprotein-like_sf"/>
</dbReference>
<dbReference type="GO" id="GO:0009055">
    <property type="term" value="F:electron transfer activity"/>
    <property type="evidence" value="ECO:0007669"/>
    <property type="project" value="InterPro"/>
</dbReference>
<sequence>MKMSVVYYSKSGRTKEMAEMIAKGMRRVSQVETGVFDIDHVDMKFVRESRAVVVGTPTYHANPCWQIKKWLDETSNTYLKGKIGAAFATADYPQGGADIAISTILMHLMVDGMLLYSGGSSQGQPFIHLGAVALKENFEESKAVFEVFGTRIAEKTKELFE</sequence>
<dbReference type="InterPro" id="IPR008254">
    <property type="entry name" value="Flavodoxin/NO_synth"/>
</dbReference>
<keyword evidence="3" id="KW-1185">Reference proteome</keyword>
<dbReference type="AlphaFoldDB" id="A0A4U8Q718"/>
<protein>
    <submittedName>
        <fullName evidence="2">Flavodoxin</fullName>
    </submittedName>
</protein>
<comment type="caution">
    <text evidence="2">The sequence shown here is derived from an EMBL/GenBank/DDBJ whole genome shotgun (WGS) entry which is preliminary data.</text>
</comment>
<dbReference type="SUPFAM" id="SSF52218">
    <property type="entry name" value="Flavoproteins"/>
    <property type="match status" value="1"/>
</dbReference>
<reference evidence="2 3" key="1">
    <citation type="journal article" date="2019" name="Anaerobe">
        <title>Detection of Robinsoniella peoriensis in multiple bone samples of a trauma patient.</title>
        <authorList>
            <person name="Schrottner P."/>
            <person name="Hartwich K."/>
            <person name="Bunk B."/>
            <person name="Schober I."/>
            <person name="Helbig S."/>
            <person name="Rudolph W.W."/>
            <person name="Gunzer F."/>
        </authorList>
    </citation>
    <scope>NUCLEOTIDE SEQUENCE [LARGE SCALE GENOMIC DNA]</scope>
    <source>
        <strain evidence="2 3">DSM 106044</strain>
    </source>
</reference>
<organism evidence="2 3">
    <name type="scientific">Robinsoniella peoriensis</name>
    <dbReference type="NCBI Taxonomy" id="180332"/>
    <lineage>
        <taxon>Bacteria</taxon>
        <taxon>Bacillati</taxon>
        <taxon>Bacillota</taxon>
        <taxon>Clostridia</taxon>
        <taxon>Lachnospirales</taxon>
        <taxon>Lachnospiraceae</taxon>
        <taxon>Robinsoniella</taxon>
    </lineage>
</organism>
<evidence type="ECO:0000313" key="2">
    <source>
        <dbReference type="EMBL" id="TLD00661.1"/>
    </source>
</evidence>
<dbReference type="RefSeq" id="WP_027296262.1">
    <property type="nucleotide sequence ID" value="NZ_JTGN01000002.1"/>
</dbReference>
<dbReference type="Pfam" id="PF00258">
    <property type="entry name" value="Flavodoxin_1"/>
    <property type="match status" value="1"/>
</dbReference>
<feature type="domain" description="Flavodoxin-like" evidence="1">
    <location>
        <begin position="3"/>
        <end position="153"/>
    </location>
</feature>
<dbReference type="PROSITE" id="PS50902">
    <property type="entry name" value="FLAVODOXIN_LIKE"/>
    <property type="match status" value="1"/>
</dbReference>
<evidence type="ECO:0000313" key="3">
    <source>
        <dbReference type="Proteomes" id="UP000306509"/>
    </source>
</evidence>
<dbReference type="Gene3D" id="3.40.50.360">
    <property type="match status" value="1"/>
</dbReference>
<dbReference type="GO" id="GO:0010181">
    <property type="term" value="F:FMN binding"/>
    <property type="evidence" value="ECO:0007669"/>
    <property type="project" value="InterPro"/>
</dbReference>
<evidence type="ECO:0000259" key="1">
    <source>
        <dbReference type="PROSITE" id="PS50902"/>
    </source>
</evidence>
<dbReference type="STRING" id="180332.GCA_000797495_05034"/>
<dbReference type="PROSITE" id="PS00201">
    <property type="entry name" value="FLAVODOXIN"/>
    <property type="match status" value="1"/>
</dbReference>
<dbReference type="InterPro" id="IPR001226">
    <property type="entry name" value="Flavodoxin_CS"/>
</dbReference>
<gene>
    <name evidence="2" type="primary">fldA</name>
    <name evidence="2" type="ORF">DSM106044_02493</name>
</gene>